<evidence type="ECO:0000259" key="9">
    <source>
        <dbReference type="Pfam" id="PF02803"/>
    </source>
</evidence>
<reference evidence="10" key="1">
    <citation type="submission" date="2018-10" db="EMBL/GenBank/DDBJ databases">
        <title>Transcriptome assembly of Aceria tosichella (Wheat curl mite) Type 2.</title>
        <authorList>
            <person name="Scully E.D."/>
            <person name="Geib S.M."/>
            <person name="Palmer N.A."/>
            <person name="Gupta A.K."/>
            <person name="Sarath G."/>
            <person name="Tatineni S."/>
        </authorList>
    </citation>
    <scope>NUCLEOTIDE SEQUENCE</scope>
    <source>
        <strain evidence="10">LincolnNE</strain>
    </source>
</reference>
<dbReference type="PROSITE" id="PS00737">
    <property type="entry name" value="THIOLASE_2"/>
    <property type="match status" value="1"/>
</dbReference>
<name>A0A6G1SH83_9ACAR</name>
<evidence type="ECO:0000313" key="10">
    <source>
        <dbReference type="EMBL" id="MDE49864.1"/>
    </source>
</evidence>
<dbReference type="PANTHER" id="PTHR18919">
    <property type="entry name" value="ACETYL-COA C-ACYLTRANSFERASE"/>
    <property type="match status" value="1"/>
</dbReference>
<dbReference type="CDD" id="cd00751">
    <property type="entry name" value="thiolase"/>
    <property type="match status" value="1"/>
</dbReference>
<evidence type="ECO:0000256" key="5">
    <source>
        <dbReference type="ARBA" id="ARBA00023315"/>
    </source>
</evidence>
<feature type="active site" description="Proton acceptor" evidence="6">
    <location>
        <position position="366"/>
    </location>
</feature>
<dbReference type="PIRSF" id="PIRSF000429">
    <property type="entry name" value="Ac-CoA_Ac_transf"/>
    <property type="match status" value="1"/>
</dbReference>
<keyword evidence="3" id="KW-0479">Metal-binding</keyword>
<evidence type="ECO:0000256" key="7">
    <source>
        <dbReference type="RuleBase" id="RU003557"/>
    </source>
</evidence>
<dbReference type="SUPFAM" id="SSF53901">
    <property type="entry name" value="Thiolase-like"/>
    <property type="match status" value="2"/>
</dbReference>
<evidence type="ECO:0000256" key="1">
    <source>
        <dbReference type="ARBA" id="ARBA00010982"/>
    </source>
</evidence>
<dbReference type="InterPro" id="IPR020613">
    <property type="entry name" value="Thiolase_CS"/>
</dbReference>
<dbReference type="Gene3D" id="3.40.47.10">
    <property type="match status" value="1"/>
</dbReference>
<dbReference type="GO" id="GO:0046872">
    <property type="term" value="F:metal ion binding"/>
    <property type="evidence" value="ECO:0007669"/>
    <property type="project" value="UniProtKB-KW"/>
</dbReference>
<keyword evidence="2 7" id="KW-0808">Transferase</keyword>
<proteinExistence type="inferred from homology"/>
<dbReference type="NCBIfam" id="TIGR01930">
    <property type="entry name" value="AcCoA-C-Actrans"/>
    <property type="match status" value="1"/>
</dbReference>
<protein>
    <submittedName>
        <fullName evidence="10">Acetyl-CoA acetyltransferase, mitochondrial</fullName>
    </submittedName>
</protein>
<keyword evidence="4" id="KW-0630">Potassium</keyword>
<dbReference type="InterPro" id="IPR020617">
    <property type="entry name" value="Thiolase_C"/>
</dbReference>
<feature type="active site" description="Acyl-thioester intermediate" evidence="6">
    <location>
        <position position="106"/>
    </location>
</feature>
<evidence type="ECO:0000256" key="6">
    <source>
        <dbReference type="PIRSR" id="PIRSR000429-1"/>
    </source>
</evidence>
<dbReference type="GO" id="GO:0005739">
    <property type="term" value="C:mitochondrion"/>
    <property type="evidence" value="ECO:0007669"/>
    <property type="project" value="TreeGrafter"/>
</dbReference>
<keyword evidence="5 7" id="KW-0012">Acyltransferase</keyword>
<dbReference type="PROSITE" id="PS00098">
    <property type="entry name" value="THIOLASE_1"/>
    <property type="match status" value="1"/>
</dbReference>
<evidence type="ECO:0000259" key="8">
    <source>
        <dbReference type="Pfam" id="PF00108"/>
    </source>
</evidence>
<evidence type="ECO:0000256" key="3">
    <source>
        <dbReference type="ARBA" id="ARBA00022723"/>
    </source>
</evidence>
<accession>A0A6G1SH83</accession>
<dbReference type="InterPro" id="IPR020616">
    <property type="entry name" value="Thiolase_N"/>
</dbReference>
<feature type="domain" description="Thiolase C-terminal" evidence="9">
    <location>
        <begin position="288"/>
        <end position="406"/>
    </location>
</feature>
<dbReference type="InterPro" id="IPR016039">
    <property type="entry name" value="Thiolase-like"/>
</dbReference>
<evidence type="ECO:0000256" key="4">
    <source>
        <dbReference type="ARBA" id="ARBA00022958"/>
    </source>
</evidence>
<dbReference type="Pfam" id="PF00108">
    <property type="entry name" value="Thiolase_N"/>
    <property type="match status" value="1"/>
</dbReference>
<dbReference type="Pfam" id="PF02803">
    <property type="entry name" value="Thiolase_C"/>
    <property type="match status" value="1"/>
</dbReference>
<dbReference type="InterPro" id="IPR020615">
    <property type="entry name" value="Thiolase_acyl_enz_int_AS"/>
</dbReference>
<organism evidence="10">
    <name type="scientific">Aceria tosichella</name>
    <name type="common">wheat curl mite</name>
    <dbReference type="NCBI Taxonomy" id="561515"/>
    <lineage>
        <taxon>Eukaryota</taxon>
        <taxon>Metazoa</taxon>
        <taxon>Ecdysozoa</taxon>
        <taxon>Arthropoda</taxon>
        <taxon>Chelicerata</taxon>
        <taxon>Arachnida</taxon>
        <taxon>Acari</taxon>
        <taxon>Acariformes</taxon>
        <taxon>Trombidiformes</taxon>
        <taxon>Prostigmata</taxon>
        <taxon>Eupodina</taxon>
        <taxon>Eriophyoidea</taxon>
        <taxon>Eriophyidae</taxon>
        <taxon>Eriophyinae</taxon>
        <taxon>Aceriini</taxon>
        <taxon>Aceria</taxon>
    </lineage>
</organism>
<dbReference type="InterPro" id="IPR002155">
    <property type="entry name" value="Thiolase"/>
</dbReference>
<evidence type="ECO:0000256" key="2">
    <source>
        <dbReference type="ARBA" id="ARBA00022679"/>
    </source>
</evidence>
<dbReference type="EMBL" id="GGYP01005093">
    <property type="protein sequence ID" value="MDE49864.1"/>
    <property type="molecule type" value="Transcribed_RNA"/>
</dbReference>
<feature type="domain" description="Thiolase N-terminal" evidence="8">
    <location>
        <begin position="22"/>
        <end position="279"/>
    </location>
</feature>
<dbReference type="GO" id="GO:0003985">
    <property type="term" value="F:acetyl-CoA C-acetyltransferase activity"/>
    <property type="evidence" value="ECO:0007669"/>
    <property type="project" value="TreeGrafter"/>
</dbReference>
<dbReference type="AlphaFoldDB" id="A0A6G1SH83"/>
<gene>
    <name evidence="10" type="primary">acat1_2</name>
    <name evidence="10" type="ORF">g.2741</name>
</gene>
<dbReference type="GO" id="GO:0006635">
    <property type="term" value="P:fatty acid beta-oxidation"/>
    <property type="evidence" value="ECO:0007669"/>
    <property type="project" value="TreeGrafter"/>
</dbReference>
<sequence>MPTNCIVNGSNGTAPGTSGRKVFIASAFRTPIGSITGALKGLKATDLAAIAIKKSYEDIQLPIDAVQKVTVGQAIQAGSGQAPAKQALMKAGLPSNCRDCLINEVCASGMQAIIMSLKEIKYGEADCLIAAGMESMSNVPNYQDRNPPLLGGFKVEDGLILDGLTDTFNKCHMGHCAEHTAKKYNITREDQDAYAIESYRRAKVATESGVLRKEICPVTIVGGRNKPPTLVSDDEEYKKLDVDKVRTLNPCFNRESGTITAANASTLSDGAAACVLMSSEALEKYNAKPLAELISYGEGACDPIDFATSPVDAIRAALKKAGLTKDDISLWEVNEAFSVVSLAIMKELELDHNKLNVNGGGVSIGHPLGMSGIRVVNTLAHQLEPGQYGCAAICRGGGGSAAMIVRKL</sequence>
<comment type="similarity">
    <text evidence="1 7">Belongs to the thiolase-like superfamily. Thiolase family.</text>
</comment>
<dbReference type="PANTHER" id="PTHR18919:SF156">
    <property type="entry name" value="ACETYL-COA ACETYLTRANSFERASE, MITOCHONDRIAL"/>
    <property type="match status" value="1"/>
</dbReference>
<feature type="active site" description="Proton acceptor" evidence="6">
    <location>
        <position position="394"/>
    </location>
</feature>